<dbReference type="PROSITE" id="PS51352">
    <property type="entry name" value="THIOREDOXIN_2"/>
    <property type="match status" value="1"/>
</dbReference>
<evidence type="ECO:0000313" key="9">
    <source>
        <dbReference type="Proteomes" id="UP001302429"/>
    </source>
</evidence>
<reference evidence="8 9" key="1">
    <citation type="submission" date="2023-10" db="EMBL/GenBank/DDBJ databases">
        <title>Complete genome sequence of a Sphingomonadaceae bacterium.</title>
        <authorList>
            <person name="Yan C."/>
        </authorList>
    </citation>
    <scope>NUCLEOTIDE SEQUENCE [LARGE SCALE GENOMIC DNA]</scope>
    <source>
        <strain evidence="8 9">SCSIO 66989</strain>
    </source>
</reference>
<evidence type="ECO:0000256" key="6">
    <source>
        <dbReference type="SAM" id="SignalP"/>
    </source>
</evidence>
<dbReference type="AlphaFoldDB" id="A0AA97F871"/>
<dbReference type="GO" id="GO:0015036">
    <property type="term" value="F:disulfide oxidoreductase activity"/>
    <property type="evidence" value="ECO:0007669"/>
    <property type="project" value="UniProtKB-ARBA"/>
</dbReference>
<dbReference type="InterPro" id="IPR036249">
    <property type="entry name" value="Thioredoxin-like_sf"/>
</dbReference>
<proteinExistence type="predicted"/>
<evidence type="ECO:0000256" key="4">
    <source>
        <dbReference type="ARBA" id="ARBA00023284"/>
    </source>
</evidence>
<dbReference type="InterPro" id="IPR017937">
    <property type="entry name" value="Thioredoxin_CS"/>
</dbReference>
<name>A0AA97F871_9SPHN</name>
<dbReference type="PANTHER" id="PTHR42852">
    <property type="entry name" value="THIOL:DISULFIDE INTERCHANGE PROTEIN DSBE"/>
    <property type="match status" value="1"/>
</dbReference>
<feature type="region of interest" description="Disordered" evidence="5">
    <location>
        <begin position="34"/>
        <end position="73"/>
    </location>
</feature>
<evidence type="ECO:0000259" key="7">
    <source>
        <dbReference type="PROSITE" id="PS51352"/>
    </source>
</evidence>
<dbReference type="InterPro" id="IPR013740">
    <property type="entry name" value="Redoxin"/>
</dbReference>
<dbReference type="SUPFAM" id="SSF52833">
    <property type="entry name" value="Thioredoxin-like"/>
    <property type="match status" value="1"/>
</dbReference>
<keyword evidence="4" id="KW-0676">Redox-active center</keyword>
<dbReference type="PROSITE" id="PS00194">
    <property type="entry name" value="THIOREDOXIN_1"/>
    <property type="match status" value="1"/>
</dbReference>
<dbReference type="CDD" id="cd02966">
    <property type="entry name" value="TlpA_like_family"/>
    <property type="match status" value="1"/>
</dbReference>
<dbReference type="RefSeq" id="WP_317083760.1">
    <property type="nucleotide sequence ID" value="NZ_CP136594.1"/>
</dbReference>
<dbReference type="KEGG" id="acoa:RB602_05745"/>
<dbReference type="GO" id="GO:0030313">
    <property type="term" value="C:cell envelope"/>
    <property type="evidence" value="ECO:0007669"/>
    <property type="project" value="UniProtKB-SubCell"/>
</dbReference>
<evidence type="ECO:0000256" key="5">
    <source>
        <dbReference type="SAM" id="MobiDB-lite"/>
    </source>
</evidence>
<organism evidence="8 9">
    <name type="scientific">Alterisphingorhabdus coralli</name>
    <dbReference type="NCBI Taxonomy" id="3071408"/>
    <lineage>
        <taxon>Bacteria</taxon>
        <taxon>Pseudomonadati</taxon>
        <taxon>Pseudomonadota</taxon>
        <taxon>Alphaproteobacteria</taxon>
        <taxon>Sphingomonadales</taxon>
        <taxon>Sphingomonadaceae</taxon>
        <taxon>Alterisphingorhabdus (ex Yan et al. 2024)</taxon>
    </lineage>
</organism>
<keyword evidence="9" id="KW-1185">Reference proteome</keyword>
<feature type="signal peptide" evidence="6">
    <location>
        <begin position="1"/>
        <end position="26"/>
    </location>
</feature>
<sequence length="208" mass="22485">MVTVPSSFIARLSAPIMILALLFSLAACDTQSATKQQDNAATSESPEPPPPPGLGPAGKLDITKRGTPAPDVSFTAPDGSAVTLAKFRGKPLLVNLWATWCAPCVFEMPTLDRLAEREAERLQVLVVSQDNQGAELVDPFFAEKKFTRLEPYLDTENALGFAINTGIMPTTILYDSQGKEVWRMLGGMDWTGVRAASMLEDTLAQGRE</sequence>
<comment type="subcellular location">
    <subcellularLocation>
        <location evidence="1">Cell envelope</location>
    </subcellularLocation>
</comment>
<keyword evidence="6" id="KW-0732">Signal</keyword>
<dbReference type="Proteomes" id="UP001302429">
    <property type="component" value="Chromosome"/>
</dbReference>
<dbReference type="Gene3D" id="3.40.30.10">
    <property type="entry name" value="Glutaredoxin"/>
    <property type="match status" value="1"/>
</dbReference>
<accession>A0AA97F871</accession>
<dbReference type="InterPro" id="IPR050553">
    <property type="entry name" value="Thioredoxin_ResA/DsbE_sf"/>
</dbReference>
<keyword evidence="3" id="KW-1015">Disulfide bond</keyword>
<evidence type="ECO:0000256" key="3">
    <source>
        <dbReference type="ARBA" id="ARBA00023157"/>
    </source>
</evidence>
<evidence type="ECO:0000256" key="2">
    <source>
        <dbReference type="ARBA" id="ARBA00022748"/>
    </source>
</evidence>
<dbReference type="PANTHER" id="PTHR42852:SF6">
    <property type="entry name" value="THIOL:DISULFIDE INTERCHANGE PROTEIN DSBE"/>
    <property type="match status" value="1"/>
</dbReference>
<feature type="domain" description="Thioredoxin" evidence="7">
    <location>
        <begin position="63"/>
        <end position="208"/>
    </location>
</feature>
<gene>
    <name evidence="8" type="ORF">RB602_05745</name>
</gene>
<dbReference type="GO" id="GO:0017004">
    <property type="term" value="P:cytochrome complex assembly"/>
    <property type="evidence" value="ECO:0007669"/>
    <property type="project" value="UniProtKB-KW"/>
</dbReference>
<dbReference type="Pfam" id="PF08534">
    <property type="entry name" value="Redoxin"/>
    <property type="match status" value="1"/>
</dbReference>
<dbReference type="InterPro" id="IPR013766">
    <property type="entry name" value="Thioredoxin_domain"/>
</dbReference>
<keyword evidence="2" id="KW-0201">Cytochrome c-type biogenesis</keyword>
<dbReference type="EMBL" id="CP136594">
    <property type="protein sequence ID" value="WOE76214.1"/>
    <property type="molecule type" value="Genomic_DNA"/>
</dbReference>
<evidence type="ECO:0000313" key="8">
    <source>
        <dbReference type="EMBL" id="WOE76214.1"/>
    </source>
</evidence>
<protein>
    <submittedName>
        <fullName evidence="8">TlpA disulfide reductase family protein</fullName>
    </submittedName>
</protein>
<evidence type="ECO:0000256" key="1">
    <source>
        <dbReference type="ARBA" id="ARBA00004196"/>
    </source>
</evidence>
<feature type="chain" id="PRO_5041712363" evidence="6">
    <location>
        <begin position="27"/>
        <end position="208"/>
    </location>
</feature>